<organism evidence="1">
    <name type="scientific">mine drainage metagenome</name>
    <dbReference type="NCBI Taxonomy" id="410659"/>
    <lineage>
        <taxon>unclassified sequences</taxon>
        <taxon>metagenomes</taxon>
        <taxon>ecological metagenomes</taxon>
    </lineage>
</organism>
<dbReference type="InterPro" id="IPR006311">
    <property type="entry name" value="TAT_signal"/>
</dbReference>
<accession>A0A1J5SD87</accession>
<proteinExistence type="predicted"/>
<reference evidence="1" key="1">
    <citation type="submission" date="2016-10" db="EMBL/GenBank/DDBJ databases">
        <title>Sequence of Gallionella enrichment culture.</title>
        <authorList>
            <person name="Poehlein A."/>
            <person name="Muehling M."/>
            <person name="Daniel R."/>
        </authorList>
    </citation>
    <scope>NUCLEOTIDE SEQUENCE</scope>
</reference>
<evidence type="ECO:0000313" key="1">
    <source>
        <dbReference type="EMBL" id="OIR02016.1"/>
    </source>
</evidence>
<gene>
    <name evidence="1" type="ORF">GALL_158740</name>
</gene>
<comment type="caution">
    <text evidence="1">The sequence shown here is derived from an EMBL/GenBank/DDBJ whole genome shotgun (WGS) entry which is preliminary data.</text>
</comment>
<protein>
    <recommendedName>
        <fullName evidence="2">Alginate export domain-containing protein</fullName>
    </recommendedName>
</protein>
<dbReference type="AlphaFoldDB" id="A0A1J5SD87"/>
<sequence>MMAMKRQSLRRTLLAATATAAMLAMAGQALADDGASLADELGQAVTQGTPSIQVRPRYEVVQQQNKAEAQAATVQTLVGYSTKPLDGFGATVQFIDVSVLNSTGNYNVPAWYAQSSHTALAGNHPRYANIADPAGDNVNQAFLSYEGYNTRLAAGRQIIQLDDERFVGNVGFRQNMQTFDAVSVVNKSLPDIKVFGAYLWGLKDIENQEVSQNSYLTEANWTKFKALQVDAFGYWYGNESDQTYAYLPGAAGCYITTTPGACNSATLGGRLHGSFDLPAAVKLAYVGELAHQGSYDGGSGAIDADYSHGGAKVNWHGFGLAGDYMVMGSNNGLYGFQTPLATKHAFNGWAEMFLTTPKEGLRSAYGTATAKVFGVDLLARYYSFRSDYQNKDLGHEWDLSATYPLNQHINGGVQFAKYHASNGGFADTSTGGGTLANTDAMWAFVTVGF</sequence>
<dbReference type="PROSITE" id="PS51318">
    <property type="entry name" value="TAT"/>
    <property type="match status" value="1"/>
</dbReference>
<evidence type="ECO:0008006" key="2">
    <source>
        <dbReference type="Google" id="ProtNLM"/>
    </source>
</evidence>
<name>A0A1J5SD87_9ZZZZ</name>
<dbReference type="EMBL" id="MLJW01000078">
    <property type="protein sequence ID" value="OIR02016.1"/>
    <property type="molecule type" value="Genomic_DNA"/>
</dbReference>